<feature type="transmembrane region" description="Helical" evidence="6">
    <location>
        <begin position="454"/>
        <end position="476"/>
    </location>
</feature>
<feature type="domain" description="Major facilitator superfamily (MFS) profile" evidence="7">
    <location>
        <begin position="55"/>
        <end position="481"/>
    </location>
</feature>
<dbReference type="HOGENOM" id="CLU_001265_0_5_1"/>
<dbReference type="PANTHER" id="PTHR43791">
    <property type="entry name" value="PERMEASE-RELATED"/>
    <property type="match status" value="1"/>
</dbReference>
<feature type="transmembrane region" description="Helical" evidence="6">
    <location>
        <begin position="195"/>
        <end position="216"/>
    </location>
</feature>
<dbReference type="eggNOG" id="KOG2533">
    <property type="taxonomic scope" value="Eukaryota"/>
</dbReference>
<feature type="transmembrane region" description="Helical" evidence="6">
    <location>
        <begin position="51"/>
        <end position="68"/>
    </location>
</feature>
<gene>
    <name evidence="8" type="ORF">HMPREF1541_08322</name>
</gene>
<dbReference type="AlphaFoldDB" id="W2RLG3"/>
<dbReference type="InParanoid" id="W2RLG3"/>
<evidence type="ECO:0000313" key="8">
    <source>
        <dbReference type="EMBL" id="ETN37331.1"/>
    </source>
</evidence>
<feature type="transmembrane region" description="Helical" evidence="6">
    <location>
        <begin position="422"/>
        <end position="442"/>
    </location>
</feature>
<feature type="transmembrane region" description="Helical" evidence="6">
    <location>
        <begin position="295"/>
        <end position="319"/>
    </location>
</feature>
<evidence type="ECO:0000313" key="9">
    <source>
        <dbReference type="Proteomes" id="UP000030752"/>
    </source>
</evidence>
<dbReference type="RefSeq" id="XP_008720863.1">
    <property type="nucleotide sequence ID" value="XM_008722641.1"/>
</dbReference>
<evidence type="ECO:0000256" key="6">
    <source>
        <dbReference type="SAM" id="Phobius"/>
    </source>
</evidence>
<dbReference type="GeneID" id="19975661"/>
<dbReference type="Gene3D" id="1.20.1250.20">
    <property type="entry name" value="MFS general substrate transporter like domains"/>
    <property type="match status" value="2"/>
</dbReference>
<dbReference type="InterPro" id="IPR020846">
    <property type="entry name" value="MFS_dom"/>
</dbReference>
<organism evidence="8 9">
    <name type="scientific">Cyphellophora europaea (strain CBS 101466)</name>
    <name type="common">Phialophora europaea</name>
    <dbReference type="NCBI Taxonomy" id="1220924"/>
    <lineage>
        <taxon>Eukaryota</taxon>
        <taxon>Fungi</taxon>
        <taxon>Dikarya</taxon>
        <taxon>Ascomycota</taxon>
        <taxon>Pezizomycotina</taxon>
        <taxon>Eurotiomycetes</taxon>
        <taxon>Chaetothyriomycetidae</taxon>
        <taxon>Chaetothyriales</taxon>
        <taxon>Cyphellophoraceae</taxon>
        <taxon>Cyphellophora</taxon>
    </lineage>
</organism>
<feature type="transmembrane region" description="Helical" evidence="6">
    <location>
        <begin position="136"/>
        <end position="158"/>
    </location>
</feature>
<evidence type="ECO:0000256" key="2">
    <source>
        <dbReference type="ARBA" id="ARBA00022448"/>
    </source>
</evidence>
<feature type="transmembrane region" description="Helical" evidence="6">
    <location>
        <begin position="360"/>
        <end position="378"/>
    </location>
</feature>
<feature type="transmembrane region" description="Helical" evidence="6">
    <location>
        <begin position="164"/>
        <end position="186"/>
    </location>
</feature>
<dbReference type="Proteomes" id="UP000030752">
    <property type="component" value="Unassembled WGS sequence"/>
</dbReference>
<feature type="transmembrane region" description="Helical" evidence="6">
    <location>
        <begin position="107"/>
        <end position="127"/>
    </location>
</feature>
<sequence length="513" mass="57194">MGTSAEQAPVASSSDAAESRTVSGVDVAAGLVGNEAQQYDAAIERRVVRKIDLYVIPFLWVGYGLVYYDKAILGGASIFGMITSLDLRVVVDASTTPPKTSTQRLSWASSLFYFGLLAGVVPLTYAFQRFHLSRTIGVCVVTWGLVCMATALVTSFHGLYAQRFFLGFLESMLPTAFMVIVSSFYAQREQTWRQCLWYSATGGWTVIGALFNYAFAHINSGNLERWQYLYIMAGAITVLYGFLFFAFPQTPNTAFFLKGDEKIVALERLRRSQMGVRCNTIKRSQIIDALTDPKVWLIALMMGLAYTVNGAVSAFGPLIVSTFGYDPYTAILWQMPLGGVCFVTILLCGYLSLRIQNIRLVMIVLNCLPVIAGCAMIWKSDWSEHAATPLAGYTLIGFFAPVTSLIVSMGMVNVAGNTKKSAMASATFVMYCFGNIVGPFWIRTQEVGEHYPMLWKGIIGSYAVLIAVAVTLYMMLRRENRRREEMQLDEKEGERQAFQDLTDRENLYFRYCY</sequence>
<feature type="transmembrane region" description="Helical" evidence="6">
    <location>
        <begin position="390"/>
        <end position="415"/>
    </location>
</feature>
<dbReference type="Pfam" id="PF07690">
    <property type="entry name" value="MFS_1"/>
    <property type="match status" value="1"/>
</dbReference>
<dbReference type="InterPro" id="IPR011701">
    <property type="entry name" value="MFS"/>
</dbReference>
<keyword evidence="4 6" id="KW-1133">Transmembrane helix</keyword>
<dbReference type="EMBL" id="KB822724">
    <property type="protein sequence ID" value="ETN37331.1"/>
    <property type="molecule type" value="Genomic_DNA"/>
</dbReference>
<dbReference type="PROSITE" id="PS50850">
    <property type="entry name" value="MFS"/>
    <property type="match status" value="1"/>
</dbReference>
<evidence type="ECO:0000256" key="4">
    <source>
        <dbReference type="ARBA" id="ARBA00022989"/>
    </source>
</evidence>
<dbReference type="InterPro" id="IPR036259">
    <property type="entry name" value="MFS_trans_sf"/>
</dbReference>
<evidence type="ECO:0000256" key="3">
    <source>
        <dbReference type="ARBA" id="ARBA00022692"/>
    </source>
</evidence>
<evidence type="ECO:0000256" key="5">
    <source>
        <dbReference type="ARBA" id="ARBA00023136"/>
    </source>
</evidence>
<keyword evidence="9" id="KW-1185">Reference proteome</keyword>
<feature type="transmembrane region" description="Helical" evidence="6">
    <location>
        <begin position="331"/>
        <end position="353"/>
    </location>
</feature>
<dbReference type="GO" id="GO:0022857">
    <property type="term" value="F:transmembrane transporter activity"/>
    <property type="evidence" value="ECO:0007669"/>
    <property type="project" value="InterPro"/>
</dbReference>
<dbReference type="PANTHER" id="PTHR43791:SF55">
    <property type="entry name" value="TRANSPORTER, PUTATIVE (AFU_ORTHOLOGUE AFUA_6G01820)-RELATED"/>
    <property type="match status" value="1"/>
</dbReference>
<keyword evidence="2" id="KW-0813">Transport</keyword>
<keyword evidence="5 6" id="KW-0472">Membrane</keyword>
<dbReference type="GO" id="GO:0016020">
    <property type="term" value="C:membrane"/>
    <property type="evidence" value="ECO:0007669"/>
    <property type="project" value="UniProtKB-SubCell"/>
</dbReference>
<feature type="transmembrane region" description="Helical" evidence="6">
    <location>
        <begin position="228"/>
        <end position="247"/>
    </location>
</feature>
<evidence type="ECO:0000256" key="1">
    <source>
        <dbReference type="ARBA" id="ARBA00004141"/>
    </source>
</evidence>
<accession>W2RLG3</accession>
<name>W2RLG3_CYPE1</name>
<reference evidence="8 9" key="1">
    <citation type="submission" date="2013-03" db="EMBL/GenBank/DDBJ databases">
        <title>The Genome Sequence of Phialophora europaea CBS 101466.</title>
        <authorList>
            <consortium name="The Broad Institute Genomics Platform"/>
            <person name="Cuomo C."/>
            <person name="de Hoog S."/>
            <person name="Gorbushina A."/>
            <person name="Walker B."/>
            <person name="Young S.K."/>
            <person name="Zeng Q."/>
            <person name="Gargeya S."/>
            <person name="Fitzgerald M."/>
            <person name="Haas B."/>
            <person name="Abouelleil A."/>
            <person name="Allen A.W."/>
            <person name="Alvarado L."/>
            <person name="Arachchi H.M."/>
            <person name="Berlin A.M."/>
            <person name="Chapman S.B."/>
            <person name="Gainer-Dewar J."/>
            <person name="Goldberg J."/>
            <person name="Griggs A."/>
            <person name="Gujja S."/>
            <person name="Hansen M."/>
            <person name="Howarth C."/>
            <person name="Imamovic A."/>
            <person name="Ireland A."/>
            <person name="Larimer J."/>
            <person name="McCowan C."/>
            <person name="Murphy C."/>
            <person name="Pearson M."/>
            <person name="Poon T.W."/>
            <person name="Priest M."/>
            <person name="Roberts A."/>
            <person name="Saif S."/>
            <person name="Shea T."/>
            <person name="Sisk P."/>
            <person name="Sykes S."/>
            <person name="Wortman J."/>
            <person name="Nusbaum C."/>
            <person name="Birren B."/>
        </authorList>
    </citation>
    <scope>NUCLEOTIDE SEQUENCE [LARGE SCALE GENOMIC DNA]</scope>
    <source>
        <strain evidence="8 9">CBS 101466</strain>
    </source>
</reference>
<protein>
    <recommendedName>
        <fullName evidence="7">Major facilitator superfamily (MFS) profile domain-containing protein</fullName>
    </recommendedName>
</protein>
<keyword evidence="3 6" id="KW-0812">Transmembrane</keyword>
<evidence type="ECO:0000259" key="7">
    <source>
        <dbReference type="PROSITE" id="PS50850"/>
    </source>
</evidence>
<dbReference type="VEuPathDB" id="FungiDB:HMPREF1541_08322"/>
<dbReference type="OrthoDB" id="6730379at2759"/>
<proteinExistence type="predicted"/>
<dbReference type="SUPFAM" id="SSF103473">
    <property type="entry name" value="MFS general substrate transporter"/>
    <property type="match status" value="1"/>
</dbReference>
<comment type="subcellular location">
    <subcellularLocation>
        <location evidence="1">Membrane</location>
        <topology evidence="1">Multi-pass membrane protein</topology>
    </subcellularLocation>
</comment>